<dbReference type="RefSeq" id="WP_016644203.1">
    <property type="nucleotide sequence ID" value="NZ_AOPZ01000361.1"/>
</dbReference>
<gene>
    <name evidence="1" type="ORF">STRAU_6082</name>
</gene>
<organism evidence="1 2">
    <name type="scientific">Streptomyces aurantiacus JA 4570</name>
    <dbReference type="NCBI Taxonomy" id="1286094"/>
    <lineage>
        <taxon>Bacteria</taxon>
        <taxon>Bacillati</taxon>
        <taxon>Actinomycetota</taxon>
        <taxon>Actinomycetes</taxon>
        <taxon>Kitasatosporales</taxon>
        <taxon>Streptomycetaceae</taxon>
        <taxon>Streptomyces</taxon>
        <taxon>Streptomyces aurantiacus group</taxon>
    </lineage>
</organism>
<accession>S4AHA4</accession>
<reference evidence="1 2" key="1">
    <citation type="submission" date="2013-02" db="EMBL/GenBank/DDBJ databases">
        <title>Draft Genome Sequence of Streptomyces aurantiacus, Which Produces Setomimycin.</title>
        <authorList>
            <person name="Gruening B.A."/>
            <person name="Praeg A."/>
            <person name="Erxleben A."/>
            <person name="Guenther S."/>
            <person name="Mueller M."/>
        </authorList>
    </citation>
    <scope>NUCLEOTIDE SEQUENCE [LARGE SCALE GENOMIC DNA]</scope>
    <source>
        <strain evidence="1 2">JA 4570</strain>
    </source>
</reference>
<dbReference type="PATRIC" id="fig|1286094.4.peg.6010"/>
<evidence type="ECO:0000313" key="1">
    <source>
        <dbReference type="EMBL" id="EPH40867.1"/>
    </source>
</evidence>
<dbReference type="OrthoDB" id="4329345at2"/>
<comment type="caution">
    <text evidence="1">The sequence shown here is derived from an EMBL/GenBank/DDBJ whole genome shotgun (WGS) entry which is preliminary data.</text>
</comment>
<keyword evidence="2" id="KW-1185">Reference proteome</keyword>
<proteinExistence type="predicted"/>
<evidence type="ECO:0000313" key="2">
    <source>
        <dbReference type="Proteomes" id="UP000014629"/>
    </source>
</evidence>
<sequence>MAKKIEHVPADKFMTLDEIAAFVADARAAGASGSDIPQGRLSFGGKLQQLNIAVADRSPAEDAVDEA</sequence>
<dbReference type="AlphaFoldDB" id="S4AHA4"/>
<dbReference type="Proteomes" id="UP000014629">
    <property type="component" value="Unassembled WGS sequence"/>
</dbReference>
<protein>
    <submittedName>
        <fullName evidence="1">Uncharacterized protein</fullName>
    </submittedName>
</protein>
<dbReference type="EMBL" id="AOPZ01000361">
    <property type="protein sequence ID" value="EPH40867.1"/>
    <property type="molecule type" value="Genomic_DNA"/>
</dbReference>
<name>S4AHA4_9ACTN</name>